<protein>
    <submittedName>
        <fullName evidence="1">Uncharacterized protein</fullName>
    </submittedName>
</protein>
<reference evidence="1 2" key="1">
    <citation type="submission" date="2019-03" db="EMBL/GenBank/DDBJ databases">
        <title>Genomic Encyclopedia of Type Strains, Phase III (KMG-III): the genomes of soil and plant-associated and newly described type strains.</title>
        <authorList>
            <person name="Whitman W."/>
        </authorList>
    </citation>
    <scope>NUCLEOTIDE SEQUENCE [LARGE SCALE GENOMIC DNA]</scope>
    <source>
        <strain evidence="1 2">VKM Ac-2570</strain>
    </source>
</reference>
<accession>A0A4R8A353</accession>
<dbReference type="AlphaFoldDB" id="A0A4R8A353"/>
<name>A0A4R8A353_9ACTN</name>
<dbReference type="EMBL" id="SODF01000001">
    <property type="protein sequence ID" value="TDW23838.1"/>
    <property type="molecule type" value="Genomic_DNA"/>
</dbReference>
<dbReference type="RefSeq" id="WP_134118800.1">
    <property type="nucleotide sequence ID" value="NZ_SODF01000001.1"/>
</dbReference>
<dbReference type="Proteomes" id="UP000295447">
    <property type="component" value="Unassembled WGS sequence"/>
</dbReference>
<gene>
    <name evidence="1" type="ORF">EV650_2698</name>
</gene>
<sequence length="141" mass="16068">MDMDERWANRSPETMLDTFHWFRGEAFDLIVEDLLNLPPEPVLVEGFRLLPELVEPLLADRRQGVWLLPTPRFQRAAFEQRGSLWSIAGRTSTPERALGNLLQRDRMFTDRVAGETKRLGLTGLVVDVADLFGLSHVPKNG</sequence>
<comment type="caution">
    <text evidence="1">The sequence shown here is derived from an EMBL/GenBank/DDBJ whole genome shotgun (WGS) entry which is preliminary data.</text>
</comment>
<dbReference type="OrthoDB" id="3820382at2"/>
<proteinExistence type="predicted"/>
<evidence type="ECO:0000313" key="2">
    <source>
        <dbReference type="Proteomes" id="UP000295447"/>
    </source>
</evidence>
<evidence type="ECO:0000313" key="1">
    <source>
        <dbReference type="EMBL" id="TDW23838.1"/>
    </source>
</evidence>
<keyword evidence="2" id="KW-1185">Reference proteome</keyword>
<organism evidence="1 2">
    <name type="scientific">Kribbella kalugense</name>
    <dbReference type="NCBI Taxonomy" id="2512221"/>
    <lineage>
        <taxon>Bacteria</taxon>
        <taxon>Bacillati</taxon>
        <taxon>Actinomycetota</taxon>
        <taxon>Actinomycetes</taxon>
        <taxon>Propionibacteriales</taxon>
        <taxon>Kribbellaceae</taxon>
        <taxon>Kribbella</taxon>
    </lineage>
</organism>